<dbReference type="Proteomes" id="UP000814140">
    <property type="component" value="Unassembled WGS sequence"/>
</dbReference>
<accession>A0ACB8SR63</accession>
<proteinExistence type="predicted"/>
<comment type="caution">
    <text evidence="1">The sequence shown here is derived from an EMBL/GenBank/DDBJ whole genome shotgun (WGS) entry which is preliminary data.</text>
</comment>
<reference evidence="1" key="1">
    <citation type="submission" date="2021-03" db="EMBL/GenBank/DDBJ databases">
        <authorList>
            <consortium name="DOE Joint Genome Institute"/>
            <person name="Ahrendt S."/>
            <person name="Looney B.P."/>
            <person name="Miyauchi S."/>
            <person name="Morin E."/>
            <person name="Drula E."/>
            <person name="Courty P.E."/>
            <person name="Chicoki N."/>
            <person name="Fauchery L."/>
            <person name="Kohler A."/>
            <person name="Kuo A."/>
            <person name="Labutti K."/>
            <person name="Pangilinan J."/>
            <person name="Lipzen A."/>
            <person name="Riley R."/>
            <person name="Andreopoulos W."/>
            <person name="He G."/>
            <person name="Johnson J."/>
            <person name="Barry K.W."/>
            <person name="Grigoriev I.V."/>
            <person name="Nagy L."/>
            <person name="Hibbett D."/>
            <person name="Henrissat B."/>
            <person name="Matheny P.B."/>
            <person name="Labbe J."/>
            <person name="Martin F."/>
        </authorList>
    </citation>
    <scope>NUCLEOTIDE SEQUENCE</scope>
    <source>
        <strain evidence="1">HHB10654</strain>
    </source>
</reference>
<evidence type="ECO:0000313" key="2">
    <source>
        <dbReference type="Proteomes" id="UP000814140"/>
    </source>
</evidence>
<reference evidence="1" key="2">
    <citation type="journal article" date="2022" name="New Phytol.">
        <title>Evolutionary transition to the ectomycorrhizal habit in the genomes of a hyperdiverse lineage of mushroom-forming fungi.</title>
        <authorList>
            <person name="Looney B."/>
            <person name="Miyauchi S."/>
            <person name="Morin E."/>
            <person name="Drula E."/>
            <person name="Courty P.E."/>
            <person name="Kohler A."/>
            <person name="Kuo A."/>
            <person name="LaButti K."/>
            <person name="Pangilinan J."/>
            <person name="Lipzen A."/>
            <person name="Riley R."/>
            <person name="Andreopoulos W."/>
            <person name="He G."/>
            <person name="Johnson J."/>
            <person name="Nolan M."/>
            <person name="Tritt A."/>
            <person name="Barry K.W."/>
            <person name="Grigoriev I.V."/>
            <person name="Nagy L.G."/>
            <person name="Hibbett D."/>
            <person name="Henrissat B."/>
            <person name="Matheny P.B."/>
            <person name="Labbe J."/>
            <person name="Martin F.M."/>
        </authorList>
    </citation>
    <scope>NUCLEOTIDE SEQUENCE</scope>
    <source>
        <strain evidence="1">HHB10654</strain>
    </source>
</reference>
<organism evidence="1 2">
    <name type="scientific">Artomyces pyxidatus</name>
    <dbReference type="NCBI Taxonomy" id="48021"/>
    <lineage>
        <taxon>Eukaryota</taxon>
        <taxon>Fungi</taxon>
        <taxon>Dikarya</taxon>
        <taxon>Basidiomycota</taxon>
        <taxon>Agaricomycotina</taxon>
        <taxon>Agaricomycetes</taxon>
        <taxon>Russulales</taxon>
        <taxon>Auriscalpiaceae</taxon>
        <taxon>Artomyces</taxon>
    </lineage>
</organism>
<sequence>GGSATLIASYLTRARGSNEPDDSLRRSHALAHFLREVYAFKLDHGHEVGNGYDSQIMAFRKGLDALLGN</sequence>
<feature type="non-terminal residue" evidence="1">
    <location>
        <position position="69"/>
    </location>
</feature>
<gene>
    <name evidence="1" type="ORF">BV25DRAFT_1783813</name>
</gene>
<keyword evidence="2" id="KW-1185">Reference proteome</keyword>
<protein>
    <submittedName>
        <fullName evidence="1">Uncharacterized protein</fullName>
    </submittedName>
</protein>
<feature type="non-terminal residue" evidence="1">
    <location>
        <position position="1"/>
    </location>
</feature>
<evidence type="ECO:0000313" key="1">
    <source>
        <dbReference type="EMBL" id="KAI0058236.1"/>
    </source>
</evidence>
<name>A0ACB8SR63_9AGAM</name>
<dbReference type="EMBL" id="MU277237">
    <property type="protein sequence ID" value="KAI0058236.1"/>
    <property type="molecule type" value="Genomic_DNA"/>
</dbReference>